<dbReference type="CDD" id="cd24032">
    <property type="entry name" value="ASKHA_NBD_TsaB"/>
    <property type="match status" value="1"/>
</dbReference>
<proteinExistence type="predicted"/>
<feature type="domain" description="Gcp-like" evidence="1">
    <location>
        <begin position="23"/>
        <end position="150"/>
    </location>
</feature>
<dbReference type="GO" id="GO:0005829">
    <property type="term" value="C:cytosol"/>
    <property type="evidence" value="ECO:0007669"/>
    <property type="project" value="TreeGrafter"/>
</dbReference>
<dbReference type="PANTHER" id="PTHR11735:SF11">
    <property type="entry name" value="TRNA THREONYLCARBAMOYLADENOSINE BIOSYNTHESIS PROTEIN TSAB"/>
    <property type="match status" value="1"/>
</dbReference>
<protein>
    <recommendedName>
        <fullName evidence="1">Gcp-like domain-containing protein</fullName>
    </recommendedName>
</protein>
<comment type="caution">
    <text evidence="2">The sequence shown here is derived from an EMBL/GenBank/DDBJ whole genome shotgun (WGS) entry which is preliminary data.</text>
</comment>
<name>A0A0W8E7Q9_9ZZZZ</name>
<dbReference type="InterPro" id="IPR000905">
    <property type="entry name" value="Gcp-like_dom"/>
</dbReference>
<reference evidence="2" key="1">
    <citation type="journal article" date="2015" name="Proc. Natl. Acad. Sci. U.S.A.">
        <title>Networks of energetic and metabolic interactions define dynamics in microbial communities.</title>
        <authorList>
            <person name="Embree M."/>
            <person name="Liu J.K."/>
            <person name="Al-Bassam M.M."/>
            <person name="Zengler K."/>
        </authorList>
    </citation>
    <scope>NUCLEOTIDE SEQUENCE</scope>
</reference>
<dbReference type="InterPro" id="IPR043129">
    <property type="entry name" value="ATPase_NBD"/>
</dbReference>
<evidence type="ECO:0000313" key="2">
    <source>
        <dbReference type="EMBL" id="KUG04477.1"/>
    </source>
</evidence>
<dbReference type="SUPFAM" id="SSF53067">
    <property type="entry name" value="Actin-like ATPase domain"/>
    <property type="match status" value="2"/>
</dbReference>
<evidence type="ECO:0000259" key="1">
    <source>
        <dbReference type="Pfam" id="PF00814"/>
    </source>
</evidence>
<accession>A0A0W8E7Q9</accession>
<dbReference type="NCBIfam" id="TIGR03725">
    <property type="entry name" value="T6A_YeaZ"/>
    <property type="match status" value="1"/>
</dbReference>
<dbReference type="AlphaFoldDB" id="A0A0W8E7Q9"/>
<dbReference type="GO" id="GO:0002949">
    <property type="term" value="P:tRNA threonylcarbamoyladenosine modification"/>
    <property type="evidence" value="ECO:0007669"/>
    <property type="project" value="InterPro"/>
</dbReference>
<sequence length="238" mass="26034">MLILAVDSSTPVAGVALVDEYRVIAESFTNYKKTHSETLMPTINRILRECDCGIQDIDILAVTAGPGSFTGLRIGMAAVKGISMAARKPVVAVSTLDTLAGNIAGSNALVAALLDARKNEVYCAFYDAKGTMPERLQEPIACTPETFLQIARDLADHKNKDRIILLGDGYYRYSDYFDGELKDRLLPIPGHLMLPRAAAAGILAIDKARQGEFADVFHLRPWYIRLSEAEYRLGKGEV</sequence>
<dbReference type="Pfam" id="PF00814">
    <property type="entry name" value="TsaD"/>
    <property type="match status" value="1"/>
</dbReference>
<dbReference type="EMBL" id="LNQE01001848">
    <property type="protein sequence ID" value="KUG04477.1"/>
    <property type="molecule type" value="Genomic_DNA"/>
</dbReference>
<dbReference type="InterPro" id="IPR022496">
    <property type="entry name" value="T6A_TsaB"/>
</dbReference>
<gene>
    <name evidence="2" type="ORF">ASZ90_018145</name>
</gene>
<dbReference type="PANTHER" id="PTHR11735">
    <property type="entry name" value="TRNA N6-ADENOSINE THREONYLCARBAMOYLTRANSFERASE"/>
    <property type="match status" value="1"/>
</dbReference>
<dbReference type="Gene3D" id="3.30.420.40">
    <property type="match status" value="2"/>
</dbReference>
<organism evidence="2">
    <name type="scientific">hydrocarbon metagenome</name>
    <dbReference type="NCBI Taxonomy" id="938273"/>
    <lineage>
        <taxon>unclassified sequences</taxon>
        <taxon>metagenomes</taxon>
        <taxon>ecological metagenomes</taxon>
    </lineage>
</organism>